<name>A0A9X8QM45_9PSED</name>
<dbReference type="InterPro" id="IPR016177">
    <property type="entry name" value="DNA-bd_dom_sf"/>
</dbReference>
<protein>
    <submittedName>
        <fullName evidence="2">AP2 domain-containing protein</fullName>
    </submittedName>
</protein>
<evidence type="ECO:0000259" key="1">
    <source>
        <dbReference type="Pfam" id="PF13392"/>
    </source>
</evidence>
<dbReference type="SUPFAM" id="SSF54171">
    <property type="entry name" value="DNA-binding domain"/>
    <property type="match status" value="1"/>
</dbReference>
<dbReference type="InterPro" id="IPR003615">
    <property type="entry name" value="HNH_nuc"/>
</dbReference>
<reference evidence="2 3" key="1">
    <citation type="submission" date="2016-10" db="EMBL/GenBank/DDBJ databases">
        <authorList>
            <person name="Varghese N."/>
            <person name="Submissions S."/>
        </authorList>
    </citation>
    <scope>NUCLEOTIDE SEQUENCE [LARGE SCALE GENOMIC DNA]</scope>
    <source>
        <strain evidence="2 3">LMG 21974</strain>
    </source>
</reference>
<dbReference type="InterPro" id="IPR044925">
    <property type="entry name" value="His-Me_finger_sf"/>
</dbReference>
<dbReference type="GO" id="GO:0003700">
    <property type="term" value="F:DNA-binding transcription factor activity"/>
    <property type="evidence" value="ECO:0007669"/>
    <property type="project" value="InterPro"/>
</dbReference>
<dbReference type="Pfam" id="PF13392">
    <property type="entry name" value="HNH_3"/>
    <property type="match status" value="1"/>
</dbReference>
<evidence type="ECO:0000313" key="3">
    <source>
        <dbReference type="Proteomes" id="UP000183210"/>
    </source>
</evidence>
<dbReference type="RefSeq" id="WP_074830642.1">
    <property type="nucleotide sequence ID" value="NZ_FOEV01000033.1"/>
</dbReference>
<dbReference type="GeneID" id="300269915"/>
<dbReference type="Gene3D" id="3.90.75.20">
    <property type="match status" value="1"/>
</dbReference>
<dbReference type="AlphaFoldDB" id="A0A9X8QM45"/>
<dbReference type="EMBL" id="FOEV01000033">
    <property type="protein sequence ID" value="SER52034.1"/>
    <property type="molecule type" value="Genomic_DNA"/>
</dbReference>
<proteinExistence type="predicted"/>
<sequence>MGTSNPLTQEILKTCLKYEPETGIFYHLPKRGLMRPGEVAGSPTTNGYIQITVKGKGYQSHRLAWLYMTGSFPADQIDHINGIKTDNRWQNLREATKAQNQANIRTRKDSRSGIKGVRWDRSTGKWLAEIRANNKVIHVGRFKSLDDAVREIRDARNKHHGDFANHG</sequence>
<dbReference type="GO" id="GO:0003677">
    <property type="term" value="F:DNA binding"/>
    <property type="evidence" value="ECO:0007669"/>
    <property type="project" value="InterPro"/>
</dbReference>
<dbReference type="Proteomes" id="UP000183210">
    <property type="component" value="Unassembled WGS sequence"/>
</dbReference>
<feature type="domain" description="HNH nuclease" evidence="1">
    <location>
        <begin position="59"/>
        <end position="101"/>
    </location>
</feature>
<organism evidence="2 3">
    <name type="scientific">Pseudomonas lutea</name>
    <dbReference type="NCBI Taxonomy" id="243924"/>
    <lineage>
        <taxon>Bacteria</taxon>
        <taxon>Pseudomonadati</taxon>
        <taxon>Pseudomonadota</taxon>
        <taxon>Gammaproteobacteria</taxon>
        <taxon>Pseudomonadales</taxon>
        <taxon>Pseudomonadaceae</taxon>
        <taxon>Pseudomonas</taxon>
    </lineage>
</organism>
<dbReference type="SUPFAM" id="SSF54060">
    <property type="entry name" value="His-Me finger endonucleases"/>
    <property type="match status" value="1"/>
</dbReference>
<comment type="caution">
    <text evidence="2">The sequence shown here is derived from an EMBL/GenBank/DDBJ whole genome shotgun (WGS) entry which is preliminary data.</text>
</comment>
<gene>
    <name evidence="2" type="ORF">SAMN05216409_13311</name>
</gene>
<dbReference type="Gene3D" id="3.30.730.10">
    <property type="entry name" value="AP2/ERF domain"/>
    <property type="match status" value="1"/>
</dbReference>
<dbReference type="InterPro" id="IPR036955">
    <property type="entry name" value="AP2/ERF_dom_sf"/>
</dbReference>
<accession>A0A9X8QM45</accession>
<evidence type="ECO:0000313" key="2">
    <source>
        <dbReference type="EMBL" id="SER52034.1"/>
    </source>
</evidence>